<evidence type="ECO:0000256" key="9">
    <source>
        <dbReference type="ARBA" id="ARBA00023136"/>
    </source>
</evidence>
<dbReference type="SUPFAM" id="SSF144083">
    <property type="entry name" value="Magnesium transport protein CorA, transmembrane region"/>
    <property type="match status" value="1"/>
</dbReference>
<dbReference type="FunFam" id="1.20.58.340:FF:000004">
    <property type="entry name" value="Magnesium transport protein CorA"/>
    <property type="match status" value="1"/>
</dbReference>
<evidence type="ECO:0000256" key="4">
    <source>
        <dbReference type="ARBA" id="ARBA00022475"/>
    </source>
</evidence>
<keyword evidence="4" id="KW-1003">Cell membrane</keyword>
<dbReference type="PATRIC" id="fig|1200352.3.peg.1536"/>
<evidence type="ECO:0000256" key="5">
    <source>
        <dbReference type="ARBA" id="ARBA00022692"/>
    </source>
</evidence>
<name>S4XKN8_9CORY</name>
<dbReference type="CDD" id="cd12830">
    <property type="entry name" value="MtCorA-like"/>
    <property type="match status" value="1"/>
</dbReference>
<dbReference type="eggNOG" id="COG0598">
    <property type="taxonomic scope" value="Bacteria"/>
</dbReference>
<dbReference type="PANTHER" id="PTHR46494:SF1">
    <property type="entry name" value="CORA FAMILY METAL ION TRANSPORTER (EUROFUNG)"/>
    <property type="match status" value="1"/>
</dbReference>
<keyword evidence="3" id="KW-0813">Transport</keyword>
<comment type="function">
    <text evidence="11">Mediates influx of magnesium ions. Alternates between open and closed states. Activated by low cytoplasmic Mg(2+) levels. Inactive when cytoplasmic Mg(2+) levels are high.</text>
</comment>
<sequence>MARCTVYRSPGSTDPGAVPDTITDLDDIRLHRIRESLGTGDFCWIDVAEPDDAFMARVAEVFGIHELIAEDAVVALQRPKYERYGDQLLFVLRTVVYTPSGDDPDLTPDVTTGEVQVILGDNFVVTVNHGSTPDPDERVAENLERVFLPQTVLYSLADEIVDHYLEVSLQLEDDVSAMETRVFAPGSNLDIEEVYLLMREVLEIRHSIDPLTVALKLLVNDRELIVEDSRTYLRDVLDHQILSADRIGNHAERLASLVNAASAKISLQQNTDMRKISAWAAIAVVPTMIAGVYGMNFDDMPELHMSFGYPLVVGMMVLICLILIVLFRRNRWL</sequence>
<dbReference type="InterPro" id="IPR045861">
    <property type="entry name" value="CorA_cytoplasmic_dom"/>
</dbReference>
<keyword evidence="6" id="KW-0460">Magnesium</keyword>
<dbReference type="Pfam" id="PF01544">
    <property type="entry name" value="CorA"/>
    <property type="match status" value="1"/>
</dbReference>
<proteinExistence type="inferred from homology"/>
<dbReference type="Proteomes" id="UP000014809">
    <property type="component" value="Chromosome"/>
</dbReference>
<evidence type="ECO:0000256" key="7">
    <source>
        <dbReference type="ARBA" id="ARBA00022989"/>
    </source>
</evidence>
<evidence type="ECO:0000256" key="2">
    <source>
        <dbReference type="ARBA" id="ARBA00009765"/>
    </source>
</evidence>
<keyword evidence="8" id="KW-0406">Ion transport</keyword>
<dbReference type="Gene3D" id="1.20.58.340">
    <property type="entry name" value="Magnesium transport protein CorA, transmembrane region"/>
    <property type="match status" value="2"/>
</dbReference>
<protein>
    <recommendedName>
        <fullName evidence="15">Magnesium transport protein CorA</fullName>
    </recommendedName>
</protein>
<gene>
    <name evidence="13" type="ORF">A606_07530</name>
</gene>
<dbReference type="GO" id="GO:0000287">
    <property type="term" value="F:magnesium ion binding"/>
    <property type="evidence" value="ECO:0007669"/>
    <property type="project" value="TreeGrafter"/>
</dbReference>
<dbReference type="Gene3D" id="3.30.460.20">
    <property type="entry name" value="CorA soluble domain-like"/>
    <property type="match status" value="1"/>
</dbReference>
<evidence type="ECO:0000256" key="6">
    <source>
        <dbReference type="ARBA" id="ARBA00022842"/>
    </source>
</evidence>
<evidence type="ECO:0000256" key="10">
    <source>
        <dbReference type="ARBA" id="ARBA00034269"/>
    </source>
</evidence>
<keyword evidence="5 12" id="KW-0812">Transmembrane</keyword>
<dbReference type="GO" id="GO:0050897">
    <property type="term" value="F:cobalt ion binding"/>
    <property type="evidence" value="ECO:0007669"/>
    <property type="project" value="TreeGrafter"/>
</dbReference>
<evidence type="ECO:0000313" key="13">
    <source>
        <dbReference type="EMBL" id="AGP31153.1"/>
    </source>
</evidence>
<dbReference type="HOGENOM" id="CLU_007127_0_2_11"/>
<accession>S4XKN8</accession>
<comment type="similarity">
    <text evidence="2">Belongs to the CorA metal ion transporter (MIT) (TC 1.A.35) family.</text>
</comment>
<dbReference type="KEGG" id="cter:A606_07530"/>
<evidence type="ECO:0000256" key="3">
    <source>
        <dbReference type="ARBA" id="ARBA00022448"/>
    </source>
</evidence>
<dbReference type="GO" id="GO:0015095">
    <property type="term" value="F:magnesium ion transmembrane transporter activity"/>
    <property type="evidence" value="ECO:0007669"/>
    <property type="project" value="TreeGrafter"/>
</dbReference>
<keyword evidence="7 12" id="KW-1133">Transmembrane helix</keyword>
<dbReference type="GO" id="GO:0015087">
    <property type="term" value="F:cobalt ion transmembrane transporter activity"/>
    <property type="evidence" value="ECO:0007669"/>
    <property type="project" value="TreeGrafter"/>
</dbReference>
<comment type="catalytic activity">
    <reaction evidence="10">
        <text>Mg(2+)(in) = Mg(2+)(out)</text>
        <dbReference type="Rhea" id="RHEA:29827"/>
        <dbReference type="ChEBI" id="CHEBI:18420"/>
    </reaction>
</comment>
<dbReference type="InterPro" id="IPR045863">
    <property type="entry name" value="CorA_TM1_TM2"/>
</dbReference>
<dbReference type="PANTHER" id="PTHR46494">
    <property type="entry name" value="CORA FAMILY METAL ION TRANSPORTER (EUROFUNG)"/>
    <property type="match status" value="1"/>
</dbReference>
<dbReference type="STRING" id="1200352.A606_07530"/>
<dbReference type="OrthoDB" id="9803416at2"/>
<organism evidence="13 14">
    <name type="scientific">Corynebacterium terpenotabidum Y-11</name>
    <dbReference type="NCBI Taxonomy" id="1200352"/>
    <lineage>
        <taxon>Bacteria</taxon>
        <taxon>Bacillati</taxon>
        <taxon>Actinomycetota</taxon>
        <taxon>Actinomycetes</taxon>
        <taxon>Mycobacteriales</taxon>
        <taxon>Corynebacteriaceae</taxon>
        <taxon>Corynebacterium</taxon>
    </lineage>
</organism>
<dbReference type="GO" id="GO:0005886">
    <property type="term" value="C:plasma membrane"/>
    <property type="evidence" value="ECO:0007669"/>
    <property type="project" value="UniProtKB-SubCell"/>
</dbReference>
<dbReference type="SUPFAM" id="SSF143865">
    <property type="entry name" value="CorA soluble domain-like"/>
    <property type="match status" value="1"/>
</dbReference>
<evidence type="ECO:0000313" key="14">
    <source>
        <dbReference type="Proteomes" id="UP000014809"/>
    </source>
</evidence>
<keyword evidence="9 12" id="KW-0472">Membrane</keyword>
<feature type="transmembrane region" description="Helical" evidence="12">
    <location>
        <begin position="276"/>
        <end position="295"/>
    </location>
</feature>
<dbReference type="RefSeq" id="WP_020441514.1">
    <property type="nucleotide sequence ID" value="NC_021663.1"/>
</dbReference>
<comment type="subcellular location">
    <subcellularLocation>
        <location evidence="1">Cell membrane</location>
        <topology evidence="1">Multi-pass membrane protein</topology>
    </subcellularLocation>
</comment>
<evidence type="ECO:0000256" key="11">
    <source>
        <dbReference type="ARBA" id="ARBA00045497"/>
    </source>
</evidence>
<dbReference type="EMBL" id="CP003696">
    <property type="protein sequence ID" value="AGP31153.1"/>
    <property type="molecule type" value="Genomic_DNA"/>
</dbReference>
<evidence type="ECO:0000256" key="1">
    <source>
        <dbReference type="ARBA" id="ARBA00004651"/>
    </source>
</evidence>
<dbReference type="AlphaFoldDB" id="S4XKN8"/>
<evidence type="ECO:0008006" key="15">
    <source>
        <dbReference type="Google" id="ProtNLM"/>
    </source>
</evidence>
<reference evidence="13 14" key="1">
    <citation type="submission" date="2012-06" db="EMBL/GenBank/DDBJ databases">
        <title>Complete genome sequence of Corynebacterium terpenotabidum Y-11 (=DSM 44721).</title>
        <authorList>
            <person name="Ruckert C."/>
            <person name="Albersmeier A."/>
            <person name="Al-Dilaimi A."/>
            <person name="Szczepanowski R."/>
            <person name="Kalinowski J."/>
        </authorList>
    </citation>
    <scope>NUCLEOTIDE SEQUENCE [LARGE SCALE GENOMIC DNA]</scope>
    <source>
        <strain evidence="13 14">Y-11</strain>
    </source>
</reference>
<evidence type="ECO:0000256" key="8">
    <source>
        <dbReference type="ARBA" id="ARBA00023065"/>
    </source>
</evidence>
<evidence type="ECO:0000256" key="12">
    <source>
        <dbReference type="SAM" id="Phobius"/>
    </source>
</evidence>
<dbReference type="InterPro" id="IPR002523">
    <property type="entry name" value="MgTranspt_CorA/ZnTranspt_ZntB"/>
</dbReference>
<feature type="transmembrane region" description="Helical" evidence="12">
    <location>
        <begin position="307"/>
        <end position="327"/>
    </location>
</feature>
<keyword evidence="14" id="KW-1185">Reference proteome</keyword>